<comment type="caution">
    <text evidence="2">The sequence shown here is derived from an EMBL/GenBank/DDBJ whole genome shotgun (WGS) entry which is preliminary data.</text>
</comment>
<evidence type="ECO:0000313" key="2">
    <source>
        <dbReference type="EMBL" id="MRX56897.1"/>
    </source>
</evidence>
<evidence type="ECO:0000256" key="1">
    <source>
        <dbReference type="SAM" id="Phobius"/>
    </source>
</evidence>
<feature type="transmembrane region" description="Helical" evidence="1">
    <location>
        <begin position="12"/>
        <end position="33"/>
    </location>
</feature>
<dbReference type="Proteomes" id="UP000441585">
    <property type="component" value="Unassembled WGS sequence"/>
</dbReference>
<proteinExistence type="predicted"/>
<keyword evidence="3" id="KW-1185">Reference proteome</keyword>
<gene>
    <name evidence="2" type="ORF">GJU41_23435</name>
</gene>
<dbReference type="AlphaFoldDB" id="A0A6I2MIG4"/>
<sequence length="542" mass="60910">MNLKNQNGYALLNVVLIFTIVTIFGISLIGMTLSSQKFTAYSESYTENLAIAEMKMDESMIRLETKLNQFNNEMNLNQISGEVLKSELEANIKSLNLSSEDIKFEPKNIRTNTSSDNRFSEMVTIKVQIGESDRYLTKTVTITSAADIFRFSTVTEGKLTFNGAASIMGDVFADNGIYLSKYAKFIKGDIYMPLSDYPVIEGNITVKKATSLGMKFFEGKEPIWHPVNDIATLQTYLTNKPTMKDRSVQFNQFNISTIVNDKKKEYNKDIRNINHATEDSYLNSSRIINQSTKFYNLLYLDKSLEVKGNLFLENGLIMTSKGRLKVSGNVYIKENRNWRNYLSGTISMNNEENFIYIDGDATITDLTVNSHLYSQGNVDIKQNLNMNGTIFVFGESTIENLSNQSGGTAVILSKGNLTVANNNLYEKNARQIDAFLYSDQDLEIYGVGSNIKINGGIYGKNITLNATKGETYPTTGYSSYNPNLNTSNFNSIGGLYIEKNQHNPNLPSRLQIEFKPELIQNPPVGLPTVDKLQITEIDQKIE</sequence>
<reference evidence="2 3" key="1">
    <citation type="submission" date="2019-11" db="EMBL/GenBank/DDBJ databases">
        <title>Bacillus idriensis genome.</title>
        <authorList>
            <person name="Konopka E.N."/>
            <person name="Newman J.D."/>
        </authorList>
    </citation>
    <scope>NUCLEOTIDE SEQUENCE [LARGE SCALE GENOMIC DNA]</scope>
    <source>
        <strain evidence="2 3">DSM 19097</strain>
    </source>
</reference>
<accession>A0A6I2MIG4</accession>
<protein>
    <recommendedName>
        <fullName evidence="4">Type 4 fimbrial biogenesis protein PilX N-terminal domain-containing protein</fullName>
    </recommendedName>
</protein>
<organism evidence="2 3">
    <name type="scientific">Metabacillus idriensis</name>
    <dbReference type="NCBI Taxonomy" id="324768"/>
    <lineage>
        <taxon>Bacteria</taxon>
        <taxon>Bacillati</taxon>
        <taxon>Bacillota</taxon>
        <taxon>Bacilli</taxon>
        <taxon>Bacillales</taxon>
        <taxon>Bacillaceae</taxon>
        <taxon>Metabacillus</taxon>
    </lineage>
</organism>
<dbReference type="EMBL" id="WKKF01000019">
    <property type="protein sequence ID" value="MRX56897.1"/>
    <property type="molecule type" value="Genomic_DNA"/>
</dbReference>
<evidence type="ECO:0008006" key="4">
    <source>
        <dbReference type="Google" id="ProtNLM"/>
    </source>
</evidence>
<name>A0A6I2MIG4_9BACI</name>
<evidence type="ECO:0000313" key="3">
    <source>
        <dbReference type="Proteomes" id="UP000441585"/>
    </source>
</evidence>
<keyword evidence="1" id="KW-0472">Membrane</keyword>
<dbReference type="RefSeq" id="WP_154319751.1">
    <property type="nucleotide sequence ID" value="NZ_CAJGAA010000003.1"/>
</dbReference>
<keyword evidence="1" id="KW-0812">Transmembrane</keyword>
<keyword evidence="1" id="KW-1133">Transmembrane helix</keyword>